<protein>
    <submittedName>
        <fullName evidence="1">Uncharacterized protein</fullName>
    </submittedName>
</protein>
<sequence>MGKFQWVSYFLSKYHITQGVLINGERVSIPCQLFDADNRAHLKKVGTFIYVMNIRVFLSYYSSNVKRKRCNNNSLHKDSVVLCTYPVLDQNWQITKHLTISPLTNSSMIILLFILVCK</sequence>
<reference evidence="1" key="1">
    <citation type="submission" date="2021-05" db="EMBL/GenBank/DDBJ databases">
        <authorList>
            <person name="Alioto T."/>
            <person name="Alioto T."/>
            <person name="Gomez Garrido J."/>
        </authorList>
    </citation>
    <scope>NUCLEOTIDE SEQUENCE</scope>
</reference>
<proteinExistence type="predicted"/>
<organism evidence="1">
    <name type="scientific">Cacopsylla melanoneura</name>
    <dbReference type="NCBI Taxonomy" id="428564"/>
    <lineage>
        <taxon>Eukaryota</taxon>
        <taxon>Metazoa</taxon>
        <taxon>Ecdysozoa</taxon>
        <taxon>Arthropoda</taxon>
        <taxon>Hexapoda</taxon>
        <taxon>Insecta</taxon>
        <taxon>Pterygota</taxon>
        <taxon>Neoptera</taxon>
        <taxon>Paraneoptera</taxon>
        <taxon>Hemiptera</taxon>
        <taxon>Sternorrhyncha</taxon>
        <taxon>Psylloidea</taxon>
        <taxon>Psyllidae</taxon>
        <taxon>Psyllinae</taxon>
        <taxon>Cacopsylla</taxon>
    </lineage>
</organism>
<name>A0A8D8T989_9HEMI</name>
<evidence type="ECO:0000313" key="1">
    <source>
        <dbReference type="EMBL" id="CAG6683724.1"/>
    </source>
</evidence>
<accession>A0A8D8T989</accession>
<dbReference type="EMBL" id="HBUF01264150">
    <property type="protein sequence ID" value="CAG6683724.1"/>
    <property type="molecule type" value="Transcribed_RNA"/>
</dbReference>
<dbReference type="AlphaFoldDB" id="A0A8D8T989"/>